<sequence length="96" mass="10764">MRTKGAERYLLGSRSALGWIVDRDRVTSDKASGIVSDPNDCCDERDDPTYIVDLIKKVTTVSVETIKIVDSLAGCSRQQAIKESPWTPRHGWDARR</sequence>
<accession>A0A7I7MMF8</accession>
<dbReference type="EMBL" id="AP022575">
    <property type="protein sequence ID" value="BBX72683.1"/>
    <property type="molecule type" value="Genomic_DNA"/>
</dbReference>
<dbReference type="Proteomes" id="UP000467236">
    <property type="component" value="Chromosome"/>
</dbReference>
<protein>
    <recommendedName>
        <fullName evidence="1">Type ISP restriction-modification enzyme LLaBIII C-terminal specificity domain-containing protein</fullName>
    </recommendedName>
</protein>
<evidence type="ECO:0000313" key="2">
    <source>
        <dbReference type="EMBL" id="BBX72683.1"/>
    </source>
</evidence>
<organism evidence="2 3">
    <name type="scientific">Mycobacterium shinjukuense</name>
    <dbReference type="NCBI Taxonomy" id="398694"/>
    <lineage>
        <taxon>Bacteria</taxon>
        <taxon>Bacillati</taxon>
        <taxon>Actinomycetota</taxon>
        <taxon>Actinomycetes</taxon>
        <taxon>Mycobacteriales</taxon>
        <taxon>Mycobacteriaceae</taxon>
        <taxon>Mycobacterium</taxon>
    </lineage>
</organism>
<name>A0A7I7MMF8_9MYCO</name>
<dbReference type="KEGG" id="mshj:MSHI_05890"/>
<feature type="domain" description="Type ISP restriction-modification enzyme LLaBIII C-terminal specificity" evidence="1">
    <location>
        <begin position="8"/>
        <end position="54"/>
    </location>
</feature>
<dbReference type="Pfam" id="PF18135">
    <property type="entry name" value="Type_ISP_C"/>
    <property type="match status" value="1"/>
</dbReference>
<dbReference type="OrthoDB" id="9776021at2"/>
<dbReference type="AlphaFoldDB" id="A0A7I7MMF8"/>
<evidence type="ECO:0000313" key="3">
    <source>
        <dbReference type="Proteomes" id="UP000467236"/>
    </source>
</evidence>
<dbReference type="InterPro" id="IPR041635">
    <property type="entry name" value="Type_ISP_LLaBIII_C"/>
</dbReference>
<reference evidence="2 3" key="1">
    <citation type="journal article" date="2019" name="Emerg. Microbes Infect.">
        <title>Comprehensive subspecies identification of 175 nontuberculous mycobacteria species based on 7547 genomic profiles.</title>
        <authorList>
            <person name="Matsumoto Y."/>
            <person name="Kinjo T."/>
            <person name="Motooka D."/>
            <person name="Nabeya D."/>
            <person name="Jung N."/>
            <person name="Uechi K."/>
            <person name="Horii T."/>
            <person name="Iida T."/>
            <person name="Fujita J."/>
            <person name="Nakamura S."/>
        </authorList>
    </citation>
    <scope>NUCLEOTIDE SEQUENCE [LARGE SCALE GENOMIC DNA]</scope>
    <source>
        <strain evidence="2 3">JCM 14233</strain>
    </source>
</reference>
<keyword evidence="3" id="KW-1185">Reference proteome</keyword>
<evidence type="ECO:0000259" key="1">
    <source>
        <dbReference type="Pfam" id="PF18135"/>
    </source>
</evidence>
<gene>
    <name evidence="2" type="ORF">MSHI_05890</name>
</gene>
<proteinExistence type="predicted"/>